<dbReference type="InterPro" id="IPR013216">
    <property type="entry name" value="Methyltransf_11"/>
</dbReference>
<reference evidence="2 3" key="1">
    <citation type="submission" date="2014-02" db="EMBL/GenBank/DDBJ databases">
        <title>The small core and large imbalanced accessory genome model reveals a collaborative survival strategy of Sorangium cellulosum strains in nature.</title>
        <authorList>
            <person name="Han K."/>
            <person name="Peng R."/>
            <person name="Blom J."/>
            <person name="Li Y.-Z."/>
        </authorList>
    </citation>
    <scope>NUCLEOTIDE SEQUENCE [LARGE SCALE GENOMIC DNA]</scope>
    <source>
        <strain evidence="2 3">So0157-18</strain>
    </source>
</reference>
<dbReference type="InterPro" id="IPR029063">
    <property type="entry name" value="SAM-dependent_MTases_sf"/>
</dbReference>
<dbReference type="GO" id="GO:0008757">
    <property type="term" value="F:S-adenosylmethionine-dependent methyltransferase activity"/>
    <property type="evidence" value="ECO:0007669"/>
    <property type="project" value="InterPro"/>
</dbReference>
<organism evidence="2 3">
    <name type="scientific">Sorangium cellulosum</name>
    <name type="common">Polyangium cellulosum</name>
    <dbReference type="NCBI Taxonomy" id="56"/>
    <lineage>
        <taxon>Bacteria</taxon>
        <taxon>Pseudomonadati</taxon>
        <taxon>Myxococcota</taxon>
        <taxon>Polyangia</taxon>
        <taxon>Polyangiales</taxon>
        <taxon>Polyangiaceae</taxon>
        <taxon>Sorangium</taxon>
    </lineage>
</organism>
<accession>A0A150PVX2</accession>
<sequence>MSALYDRIGTCYSATRGTDPRIEALIKDALGDARSVVNVGAGTGAYEPTDREVLAVEPSATMIAQRRRGSAPALQARAESLPLPDRSFDAALAVNTLHHWTDLRAGLRELRRVARKRIVIFMRDPRSGRPFWLTEEYLPALDPSRKYSAIADAIREELPSVKALPFALPRDCADGLFVAYWGRPEMYLDGEVRRNISNFALAEENTVEEGLARLRADLASGEWDRKHGELRRLEALDLGHRALIAELA</sequence>
<evidence type="ECO:0000313" key="3">
    <source>
        <dbReference type="Proteomes" id="UP000075604"/>
    </source>
</evidence>
<feature type="domain" description="Methyltransferase type 11" evidence="1">
    <location>
        <begin position="38"/>
        <end position="116"/>
    </location>
</feature>
<evidence type="ECO:0000259" key="1">
    <source>
        <dbReference type="Pfam" id="PF08241"/>
    </source>
</evidence>
<dbReference type="PANTHER" id="PTHR42912">
    <property type="entry name" value="METHYLTRANSFERASE"/>
    <property type="match status" value="1"/>
</dbReference>
<dbReference type="PANTHER" id="PTHR42912:SF93">
    <property type="entry name" value="N6-ADENOSINE-METHYLTRANSFERASE TMT1A"/>
    <property type="match status" value="1"/>
</dbReference>
<dbReference type="InterPro" id="IPR050508">
    <property type="entry name" value="Methyltransf_Superfamily"/>
</dbReference>
<protein>
    <recommendedName>
        <fullName evidence="1">Methyltransferase type 11 domain-containing protein</fullName>
    </recommendedName>
</protein>
<comment type="caution">
    <text evidence="2">The sequence shown here is derived from an EMBL/GenBank/DDBJ whole genome shotgun (WGS) entry which is preliminary data.</text>
</comment>
<name>A0A150PVX2_SORCE</name>
<dbReference type="Proteomes" id="UP000075604">
    <property type="component" value="Unassembled WGS sequence"/>
</dbReference>
<dbReference type="SUPFAM" id="SSF53335">
    <property type="entry name" value="S-adenosyl-L-methionine-dependent methyltransferases"/>
    <property type="match status" value="1"/>
</dbReference>
<proteinExistence type="predicted"/>
<dbReference type="CDD" id="cd02440">
    <property type="entry name" value="AdoMet_MTases"/>
    <property type="match status" value="1"/>
</dbReference>
<dbReference type="Pfam" id="PF08241">
    <property type="entry name" value="Methyltransf_11"/>
    <property type="match status" value="1"/>
</dbReference>
<dbReference type="Gene3D" id="3.40.50.150">
    <property type="entry name" value="Vaccinia Virus protein VP39"/>
    <property type="match status" value="1"/>
</dbReference>
<dbReference type="EMBL" id="JELX01001155">
    <property type="protein sequence ID" value="KYF59887.1"/>
    <property type="molecule type" value="Genomic_DNA"/>
</dbReference>
<dbReference type="AlphaFoldDB" id="A0A150PVX2"/>
<evidence type="ECO:0000313" key="2">
    <source>
        <dbReference type="EMBL" id="KYF59887.1"/>
    </source>
</evidence>
<gene>
    <name evidence="2" type="ORF">BE04_04770</name>
</gene>